<dbReference type="InterPro" id="IPR000644">
    <property type="entry name" value="CBS_dom"/>
</dbReference>
<feature type="domain" description="CNNM transmembrane" evidence="13">
    <location>
        <begin position="1"/>
        <end position="188"/>
    </location>
</feature>
<feature type="transmembrane region" description="Helical" evidence="11">
    <location>
        <begin position="131"/>
        <end position="153"/>
    </location>
</feature>
<dbReference type="Pfam" id="PF03471">
    <property type="entry name" value="CorC_HlyC"/>
    <property type="match status" value="1"/>
</dbReference>
<evidence type="ECO:0000256" key="4">
    <source>
        <dbReference type="ARBA" id="ARBA00022692"/>
    </source>
</evidence>
<dbReference type="GO" id="GO:0050660">
    <property type="term" value="F:flavin adenine dinucleotide binding"/>
    <property type="evidence" value="ECO:0007669"/>
    <property type="project" value="InterPro"/>
</dbReference>
<keyword evidence="8 10" id="KW-0472">Membrane</keyword>
<feature type="domain" description="CBS" evidence="12">
    <location>
        <begin position="207"/>
        <end position="269"/>
    </location>
</feature>
<dbReference type="InterPro" id="IPR016169">
    <property type="entry name" value="FAD-bd_PCMH_sub2"/>
</dbReference>
<dbReference type="SUPFAM" id="SSF54631">
    <property type="entry name" value="CBS-domain pair"/>
    <property type="match status" value="1"/>
</dbReference>
<feature type="transmembrane region" description="Helical" evidence="11">
    <location>
        <begin position="91"/>
        <end position="111"/>
    </location>
</feature>
<keyword evidence="4 10" id="KW-0812">Transmembrane</keyword>
<evidence type="ECO:0000256" key="6">
    <source>
        <dbReference type="ARBA" id="ARBA00022989"/>
    </source>
</evidence>
<dbReference type="Pfam" id="PF00571">
    <property type="entry name" value="CBS"/>
    <property type="match status" value="2"/>
</dbReference>
<dbReference type="PANTHER" id="PTHR22777">
    <property type="entry name" value="HEMOLYSIN-RELATED"/>
    <property type="match status" value="1"/>
</dbReference>
<dbReference type="EMBL" id="KT007007">
    <property type="protein sequence ID" value="AKQ03072.1"/>
    <property type="molecule type" value="Genomic_DNA"/>
</dbReference>
<dbReference type="FunFam" id="3.10.580.10:FF:000002">
    <property type="entry name" value="Magnesium/cobalt efflux protein CorC"/>
    <property type="match status" value="1"/>
</dbReference>
<keyword evidence="7 9" id="KW-0129">CBS domain</keyword>
<name>A0A0H4T9B9_9BACT</name>
<evidence type="ECO:0000256" key="8">
    <source>
        <dbReference type="ARBA" id="ARBA00023136"/>
    </source>
</evidence>
<organism evidence="14">
    <name type="scientific">uncultured bacterium Rifle_16ft_4_minimus_37862</name>
    <dbReference type="NCBI Taxonomy" id="1665157"/>
    <lineage>
        <taxon>Bacteria</taxon>
        <taxon>environmental samples</taxon>
    </lineage>
</organism>
<sequence>MSDGVLARLLVLGALLVCSAILTGAEAAYFSLGRARLRRVAQRQAGDTAPEKLIDRPHDLLVTLLVAITLINISASALAADVADDVFGHRLGLAVQIIGTILILTTFGEVLPMTLAVKYPERFLAFVHRPVGWLGTLLAPVRLALGGLTALTVRLAGHERKEGPELTEEELRTLVDVGASEGVVEREEREMIHKVFELEDTLVRSVMVPRTDMFCLDVESPADEILPALREHLHSRVPVYEGSLDVIIGILYTKDLLPHVAGLPAGFDLRAHLHPPYFVPESKRADALLQEFQAKKLHLAIVVDEYGGTAGLVSLEDLLEELVGEIQDEFDEPERLLQRVDATTFRVAGKLPIDELNAATGLRLSNEAYDTVGGWVLDLFGRVPRKAERVETPELSVTVEKVERTRIVEVLVALRRPASEEVAA</sequence>
<evidence type="ECO:0000256" key="7">
    <source>
        <dbReference type="ARBA" id="ARBA00023122"/>
    </source>
</evidence>
<dbReference type="SMART" id="SM01091">
    <property type="entry name" value="CorC_HlyC"/>
    <property type="match status" value="1"/>
</dbReference>
<evidence type="ECO:0000256" key="11">
    <source>
        <dbReference type="SAM" id="Phobius"/>
    </source>
</evidence>
<keyword evidence="5" id="KW-0677">Repeat</keyword>
<dbReference type="PROSITE" id="PS51371">
    <property type="entry name" value="CBS"/>
    <property type="match status" value="2"/>
</dbReference>
<feature type="transmembrane region" description="Helical" evidence="11">
    <location>
        <begin position="60"/>
        <end position="79"/>
    </location>
</feature>
<dbReference type="AlphaFoldDB" id="A0A0H4T9B9"/>
<feature type="domain" description="CBS" evidence="12">
    <location>
        <begin position="272"/>
        <end position="329"/>
    </location>
</feature>
<keyword evidence="3" id="KW-1003">Cell membrane</keyword>
<dbReference type="SUPFAM" id="SSF56176">
    <property type="entry name" value="FAD-binding/transporter-associated domain-like"/>
    <property type="match status" value="1"/>
</dbReference>
<evidence type="ECO:0000256" key="5">
    <source>
        <dbReference type="ARBA" id="ARBA00022737"/>
    </source>
</evidence>
<evidence type="ECO:0000313" key="14">
    <source>
        <dbReference type="EMBL" id="AKQ03072.1"/>
    </source>
</evidence>
<protein>
    <recommendedName>
        <fullName evidence="15">HlyC/CorC family transporter</fullName>
    </recommendedName>
</protein>
<evidence type="ECO:0000256" key="10">
    <source>
        <dbReference type="PROSITE-ProRule" id="PRU01193"/>
    </source>
</evidence>
<dbReference type="Pfam" id="PF01595">
    <property type="entry name" value="CNNM"/>
    <property type="match status" value="1"/>
</dbReference>
<dbReference type="PROSITE" id="PS51846">
    <property type="entry name" value="CNNM"/>
    <property type="match status" value="1"/>
</dbReference>
<dbReference type="CDD" id="cd04590">
    <property type="entry name" value="CBS_pair_CorC_HlyC_assoc"/>
    <property type="match status" value="1"/>
</dbReference>
<keyword evidence="6 10" id="KW-1133">Transmembrane helix</keyword>
<evidence type="ECO:0000259" key="12">
    <source>
        <dbReference type="PROSITE" id="PS51371"/>
    </source>
</evidence>
<evidence type="ECO:0000256" key="2">
    <source>
        <dbReference type="ARBA" id="ARBA00006337"/>
    </source>
</evidence>
<evidence type="ECO:0000256" key="1">
    <source>
        <dbReference type="ARBA" id="ARBA00004651"/>
    </source>
</evidence>
<dbReference type="Gene3D" id="3.30.465.10">
    <property type="match status" value="1"/>
</dbReference>
<accession>A0A0H4T9B9</accession>
<dbReference type="PANTHER" id="PTHR22777:SF32">
    <property type="entry name" value="UPF0053 INNER MEMBRANE PROTEIN YFJD"/>
    <property type="match status" value="1"/>
</dbReference>
<dbReference type="InterPro" id="IPR044751">
    <property type="entry name" value="Ion_transp-like_CBS"/>
</dbReference>
<comment type="subcellular location">
    <subcellularLocation>
        <location evidence="1">Cell membrane</location>
        <topology evidence="1">Multi-pass membrane protein</topology>
    </subcellularLocation>
</comment>
<reference evidence="14" key="1">
    <citation type="journal article" date="2015" name="ISME J.">
        <title>Aquifer environment selects for microbial species cohorts in sediment and groundwater.</title>
        <authorList>
            <person name="Hug L.A."/>
            <person name="Thomas B.C."/>
            <person name="Brown C.T."/>
            <person name="Frischkorn K.R."/>
            <person name="Williams K.H."/>
            <person name="Tringe S.G."/>
            <person name="Banfield J.F."/>
        </authorList>
    </citation>
    <scope>NUCLEOTIDE SEQUENCE</scope>
</reference>
<evidence type="ECO:0000256" key="3">
    <source>
        <dbReference type="ARBA" id="ARBA00022475"/>
    </source>
</evidence>
<comment type="similarity">
    <text evidence="2">Belongs to the UPF0053 family.</text>
</comment>
<evidence type="ECO:0000256" key="9">
    <source>
        <dbReference type="PROSITE-ProRule" id="PRU00703"/>
    </source>
</evidence>
<dbReference type="GO" id="GO:0005886">
    <property type="term" value="C:plasma membrane"/>
    <property type="evidence" value="ECO:0007669"/>
    <property type="project" value="UniProtKB-SubCell"/>
</dbReference>
<dbReference type="InterPro" id="IPR002550">
    <property type="entry name" value="CNNM"/>
</dbReference>
<evidence type="ECO:0000259" key="13">
    <source>
        <dbReference type="PROSITE" id="PS51846"/>
    </source>
</evidence>
<dbReference type="InterPro" id="IPR046342">
    <property type="entry name" value="CBS_dom_sf"/>
</dbReference>
<evidence type="ECO:0008006" key="15">
    <source>
        <dbReference type="Google" id="ProtNLM"/>
    </source>
</evidence>
<proteinExistence type="inferred from homology"/>
<dbReference type="Gene3D" id="3.10.580.10">
    <property type="entry name" value="CBS-domain"/>
    <property type="match status" value="1"/>
</dbReference>
<dbReference type="InterPro" id="IPR036318">
    <property type="entry name" value="FAD-bd_PCMH-like_sf"/>
</dbReference>
<dbReference type="InterPro" id="IPR005170">
    <property type="entry name" value="Transptr-assoc_dom"/>
</dbReference>